<reference evidence="14 15" key="1">
    <citation type="submission" date="2023-03" db="EMBL/GenBank/DDBJ databases">
        <title>Diaphorobacter basophil sp. nov., isolated from a sewage-treatment plant.</title>
        <authorList>
            <person name="Yang K."/>
        </authorList>
    </citation>
    <scope>NUCLEOTIDE SEQUENCE [LARGE SCALE GENOMIC DNA]</scope>
    <source>
        <strain evidence="14 15">Y-1</strain>
    </source>
</reference>
<feature type="region of interest" description="Disordered" evidence="12">
    <location>
        <begin position="414"/>
        <end position="433"/>
    </location>
</feature>
<keyword evidence="6 11" id="KW-0547">Nucleotide-binding</keyword>
<evidence type="ECO:0000259" key="13">
    <source>
        <dbReference type="SMART" id="SM00382"/>
    </source>
</evidence>
<gene>
    <name evidence="11 14" type="primary">dnaX</name>
    <name evidence="14" type="ORF">P4826_03075</name>
</gene>
<dbReference type="Pfam" id="PF12169">
    <property type="entry name" value="DNA_pol3_gamma3"/>
    <property type="match status" value="1"/>
</dbReference>
<keyword evidence="4 11" id="KW-0235">DNA replication</keyword>
<evidence type="ECO:0000256" key="7">
    <source>
        <dbReference type="ARBA" id="ARBA00022833"/>
    </source>
</evidence>
<dbReference type="InterPro" id="IPR027417">
    <property type="entry name" value="P-loop_NTPase"/>
</dbReference>
<dbReference type="CDD" id="cd18137">
    <property type="entry name" value="HLD_clamp_pol_III_gamma_tau"/>
    <property type="match status" value="1"/>
</dbReference>
<name>A0ABZ0J6H3_9BURK</name>
<dbReference type="SMART" id="SM00382">
    <property type="entry name" value="AAA"/>
    <property type="match status" value="1"/>
</dbReference>
<dbReference type="InterPro" id="IPR045085">
    <property type="entry name" value="HLD_clamp_pol_III_gamma_tau"/>
</dbReference>
<dbReference type="InterPro" id="IPR022754">
    <property type="entry name" value="DNA_pol_III_gamma-3"/>
</dbReference>
<dbReference type="Gene3D" id="3.30.300.150">
    <property type="entry name" value="DNA polymerase III, tau subunit, domain V"/>
    <property type="match status" value="1"/>
</dbReference>
<organism evidence="14 15">
    <name type="scientific">Diaphorobacter limosus</name>
    <dbReference type="NCBI Taxonomy" id="3036128"/>
    <lineage>
        <taxon>Bacteria</taxon>
        <taxon>Pseudomonadati</taxon>
        <taxon>Pseudomonadota</taxon>
        <taxon>Betaproteobacteria</taxon>
        <taxon>Burkholderiales</taxon>
        <taxon>Comamonadaceae</taxon>
        <taxon>Diaphorobacter</taxon>
    </lineage>
</organism>
<comment type="function">
    <text evidence="11">DNA polymerase III is a complex, multichain enzyme responsible for most of the replicative synthesis in bacteria. This DNA polymerase also exhibits 3' to 5' exonuclease activity.</text>
</comment>
<dbReference type="InterPro" id="IPR038249">
    <property type="entry name" value="PolIII_tau_V_sf"/>
</dbReference>
<keyword evidence="7" id="KW-0862">Zinc</keyword>
<dbReference type="PANTHER" id="PTHR11669:SF0">
    <property type="entry name" value="PROTEIN STICHEL-LIKE 2"/>
    <property type="match status" value="1"/>
</dbReference>
<keyword evidence="15" id="KW-1185">Reference proteome</keyword>
<sequence length="651" mass="69274">MSYLVLARKYRPKTFSEMVGQEHVVQALTNALTQQRLHHAYLFTGTRGVGKTTVSRILAKSLNCQGPDGQGGITAQPCGVCPACQDIDSGRFPDYTELDAASNRGVDEVQGLLEQAVYKPVQGRFKVFMIDEVHMLTNTAFNAMLKTLEEPPEYLKFVLATTDPQKVPVTVLSRCLQFNLRPMAPETVLEHLTRVLAAEQVAAEPQALRLLSRAARGSMRDALSLTDQAIAFGSGQLQEASVRLMLGSVDRSHVFRLIEALAAGDGRTVVETADALRVNGLSAASTLEEMAAVLQRMAVLQAVPQMAAAVDASDPEAAEMARLAAALPPDETQLLYSICLHGRTELGLAPDEYAALTMVLLRLLAFKPAGAAGATAEKKTLTRPEPAAPAPVAVAADPPVAPLAVQQPIHVAREPQPPAPLAAPAAPEPATPDDVNRAVTEAMLQDAAAPNAVPAALPGPAAAPTVRLPVRSPEDLRQKQHPAPANQAQTASETIAIPVRSAPEPGPRLQAVGQAGAAAPPLVTTEEGDVWHATVQQLIAQDAITALVRELALQSQLMARDEGHWLLRVERESLNQPQARERLRAALEAAGHAREISVELGVVSDSPARRNAQAASARQRAAEDIVHNDPYVQQLVRDFGAKIVPGSIKPA</sequence>
<dbReference type="Gene3D" id="1.10.8.60">
    <property type="match status" value="1"/>
</dbReference>
<comment type="catalytic activity">
    <reaction evidence="10 11">
        <text>DNA(n) + a 2'-deoxyribonucleoside 5'-triphosphate = DNA(n+1) + diphosphate</text>
        <dbReference type="Rhea" id="RHEA:22508"/>
        <dbReference type="Rhea" id="RHEA-COMP:17339"/>
        <dbReference type="Rhea" id="RHEA-COMP:17340"/>
        <dbReference type="ChEBI" id="CHEBI:33019"/>
        <dbReference type="ChEBI" id="CHEBI:61560"/>
        <dbReference type="ChEBI" id="CHEBI:173112"/>
        <dbReference type="EC" id="2.7.7.7"/>
    </reaction>
</comment>
<dbReference type="EMBL" id="CP136921">
    <property type="protein sequence ID" value="WOO33095.1"/>
    <property type="molecule type" value="Genomic_DNA"/>
</dbReference>
<dbReference type="InterPro" id="IPR012763">
    <property type="entry name" value="DNA_pol_III_sug/sutau_N"/>
</dbReference>
<dbReference type="PANTHER" id="PTHR11669">
    <property type="entry name" value="REPLICATION FACTOR C / DNA POLYMERASE III GAMMA-TAU SUBUNIT"/>
    <property type="match status" value="1"/>
</dbReference>
<dbReference type="Pfam" id="PF22608">
    <property type="entry name" value="DNAX_ATPase_lid"/>
    <property type="match status" value="1"/>
</dbReference>
<evidence type="ECO:0000256" key="6">
    <source>
        <dbReference type="ARBA" id="ARBA00022741"/>
    </source>
</evidence>
<evidence type="ECO:0000256" key="3">
    <source>
        <dbReference type="ARBA" id="ARBA00022695"/>
    </source>
</evidence>
<evidence type="ECO:0000313" key="14">
    <source>
        <dbReference type="EMBL" id="WOO33095.1"/>
    </source>
</evidence>
<dbReference type="InterPro" id="IPR008921">
    <property type="entry name" value="DNA_pol3_clamp-load_cplx_C"/>
</dbReference>
<evidence type="ECO:0000256" key="11">
    <source>
        <dbReference type="RuleBase" id="RU364063"/>
    </source>
</evidence>
<evidence type="ECO:0000256" key="12">
    <source>
        <dbReference type="SAM" id="MobiDB-lite"/>
    </source>
</evidence>
<keyword evidence="2 11" id="KW-0808">Transferase</keyword>
<dbReference type="Gene3D" id="1.20.272.10">
    <property type="match status" value="1"/>
</dbReference>
<dbReference type="InterPro" id="IPR050238">
    <property type="entry name" value="DNA_Rep/Repair_Clamp_Loader"/>
</dbReference>
<dbReference type="CDD" id="cd00009">
    <property type="entry name" value="AAA"/>
    <property type="match status" value="1"/>
</dbReference>
<dbReference type="InterPro" id="IPR021029">
    <property type="entry name" value="DNA_pol_III_tau_dom-5"/>
</dbReference>
<keyword evidence="5" id="KW-0479">Metal-binding</keyword>
<dbReference type="SUPFAM" id="SSF48019">
    <property type="entry name" value="post-AAA+ oligomerization domain-like"/>
    <property type="match status" value="1"/>
</dbReference>
<dbReference type="Proteomes" id="UP001303211">
    <property type="component" value="Chromosome"/>
</dbReference>
<feature type="compositionally biased region" description="Pro residues" evidence="12">
    <location>
        <begin position="415"/>
        <end position="430"/>
    </location>
</feature>
<keyword evidence="8 11" id="KW-0067">ATP-binding</keyword>
<accession>A0ABZ0J6H3</accession>
<dbReference type="GO" id="GO:0003887">
    <property type="term" value="F:DNA-directed DNA polymerase activity"/>
    <property type="evidence" value="ECO:0007669"/>
    <property type="project" value="UniProtKB-EC"/>
</dbReference>
<evidence type="ECO:0000313" key="15">
    <source>
        <dbReference type="Proteomes" id="UP001303211"/>
    </source>
</evidence>
<evidence type="ECO:0000256" key="9">
    <source>
        <dbReference type="ARBA" id="ARBA00022932"/>
    </source>
</evidence>
<dbReference type="EC" id="2.7.7.7" evidence="11"/>
<comment type="similarity">
    <text evidence="1 11">Belongs to the DnaX/STICHEL family.</text>
</comment>
<dbReference type="NCBIfam" id="NF005942">
    <property type="entry name" value="PRK07994.1"/>
    <property type="match status" value="1"/>
</dbReference>
<keyword evidence="9 11" id="KW-0239">DNA-directed DNA polymerase</keyword>
<evidence type="ECO:0000256" key="5">
    <source>
        <dbReference type="ARBA" id="ARBA00022723"/>
    </source>
</evidence>
<evidence type="ECO:0000256" key="8">
    <source>
        <dbReference type="ARBA" id="ARBA00022840"/>
    </source>
</evidence>
<dbReference type="SUPFAM" id="SSF52540">
    <property type="entry name" value="P-loop containing nucleoside triphosphate hydrolases"/>
    <property type="match status" value="1"/>
</dbReference>
<dbReference type="Gene3D" id="3.40.50.300">
    <property type="entry name" value="P-loop containing nucleotide triphosphate hydrolases"/>
    <property type="match status" value="1"/>
</dbReference>
<evidence type="ECO:0000256" key="1">
    <source>
        <dbReference type="ARBA" id="ARBA00006360"/>
    </source>
</evidence>
<dbReference type="NCBIfam" id="TIGR02397">
    <property type="entry name" value="dnaX_nterm"/>
    <property type="match status" value="1"/>
</dbReference>
<dbReference type="RefSeq" id="WP_317702497.1">
    <property type="nucleotide sequence ID" value="NZ_CP136921.1"/>
</dbReference>
<dbReference type="InterPro" id="IPR003593">
    <property type="entry name" value="AAA+_ATPase"/>
</dbReference>
<dbReference type="Pfam" id="PF13177">
    <property type="entry name" value="DNA_pol3_delta2"/>
    <property type="match status" value="1"/>
</dbReference>
<proteinExistence type="inferred from homology"/>
<dbReference type="Pfam" id="PF12170">
    <property type="entry name" value="DNA_pol3_tau_5"/>
    <property type="match status" value="1"/>
</dbReference>
<keyword evidence="3 11" id="KW-0548">Nucleotidyltransferase</keyword>
<evidence type="ECO:0000256" key="2">
    <source>
        <dbReference type="ARBA" id="ARBA00022679"/>
    </source>
</evidence>
<feature type="domain" description="AAA+ ATPase" evidence="13">
    <location>
        <begin position="37"/>
        <end position="184"/>
    </location>
</feature>
<protein>
    <recommendedName>
        <fullName evidence="11">DNA polymerase III subunit gamma/tau</fullName>
        <ecNumber evidence="11">2.7.7.7</ecNumber>
    </recommendedName>
</protein>
<comment type="subunit">
    <text evidence="11">DNA polymerase III contains a core (composed of alpha, epsilon and theta chains) that associates with a tau subunit. This core dimerizes to form the POLIII' complex. PolIII' associates with the gamma complex (composed of gamma, delta, delta', psi and chi chains) and with the beta chain to form the complete DNA polymerase III complex.</text>
</comment>
<evidence type="ECO:0000256" key="4">
    <source>
        <dbReference type="ARBA" id="ARBA00022705"/>
    </source>
</evidence>
<evidence type="ECO:0000256" key="10">
    <source>
        <dbReference type="ARBA" id="ARBA00049244"/>
    </source>
</evidence>